<evidence type="ECO:0000256" key="1">
    <source>
        <dbReference type="ARBA" id="ARBA00023002"/>
    </source>
</evidence>
<evidence type="ECO:0000259" key="2">
    <source>
        <dbReference type="Pfam" id="PF01266"/>
    </source>
</evidence>
<name>A0A0A1YPQ6_9PSED</name>
<protein>
    <submittedName>
        <fullName evidence="3">Amino acid dehydrogenase</fullName>
    </submittedName>
</protein>
<keyword evidence="1" id="KW-0560">Oxidoreductase</keyword>
<comment type="caution">
    <text evidence="3">The sequence shown here is derived from an EMBL/GenBank/DDBJ whole genome shotgun (WGS) entry which is preliminary data.</text>
</comment>
<dbReference type="PANTHER" id="PTHR13847:SF289">
    <property type="entry name" value="GLYCINE OXIDASE"/>
    <property type="match status" value="1"/>
</dbReference>
<keyword evidence="4" id="KW-1185">Reference proteome</keyword>
<dbReference type="Gene3D" id="3.50.50.60">
    <property type="entry name" value="FAD/NAD(P)-binding domain"/>
    <property type="match status" value="2"/>
</dbReference>
<dbReference type="RefSeq" id="WP_025163492.1">
    <property type="nucleotide sequence ID" value="NZ_AWSQ01000001.1"/>
</dbReference>
<dbReference type="GO" id="GO:0016491">
    <property type="term" value="F:oxidoreductase activity"/>
    <property type="evidence" value="ECO:0007669"/>
    <property type="project" value="UniProtKB-KW"/>
</dbReference>
<dbReference type="OrthoDB" id="9805337at2"/>
<sequence>MNCDTIVLGAGIVGVCTALHLQARGRQVTLVDLKDPGEGTSYGNAGLIERSSVVPYAFPREFLRLLRYGLNRESDVRYSPCHLPRIAPWLLSFWRHSAPKPLAAATHALRPLIERCVLEHDALVEQAGLEHLIRANGWIEIFRCPRALRRAQQEAQAMSAYGLHFELLDAAQLHAREANLSPAVCGGVHWLDPKTVTDPGNLTKGYAALFSLRGGRVLRGDARSLRSEAGAWQLMTAQGLLSAREVVVALGPESNEVLNPLGYRLPLAVKRGYHMHYAANRELKHSLCDTQGGYVLAPMDQGIRLTTGIEFAAADAPINEIQLRRAEALARQVFPLGERLDPQPWLGKRPCLPDMLPVIGPAPNHPGLWFNFGHAHHGLTLGPVSGRLLAEMMTGEQPLTDPAAFSAARFS</sequence>
<reference evidence="3 4" key="1">
    <citation type="journal article" date="2014" name="Genome Announc.">
        <title>Draft Genome Sequence of Petroleum Oil-Degrading Marine Bacterium Pseudomonas taeanensis Strain MS-3, Isolated from a Crude Oil-Contaminated Seashore.</title>
        <authorList>
            <person name="Lee S.Y."/>
            <person name="Kim S.H."/>
            <person name="Lee D.G."/>
            <person name="Shin S."/>
            <person name="Yun S.H."/>
            <person name="Choi C.W."/>
            <person name="Chung Y.H."/>
            <person name="Choi J.S."/>
            <person name="Kahng H.Y."/>
            <person name="Kim S.I."/>
        </authorList>
    </citation>
    <scope>NUCLEOTIDE SEQUENCE [LARGE SCALE GENOMIC DNA]</scope>
    <source>
        <strain evidence="3 4">MS-3</strain>
    </source>
</reference>
<dbReference type="AlphaFoldDB" id="A0A0A1YPQ6"/>
<organism evidence="3 4">
    <name type="scientific">Pseudomonas taeanensis MS-3</name>
    <dbReference type="NCBI Taxonomy" id="1395571"/>
    <lineage>
        <taxon>Bacteria</taxon>
        <taxon>Pseudomonadati</taxon>
        <taxon>Pseudomonadota</taxon>
        <taxon>Gammaproteobacteria</taxon>
        <taxon>Pseudomonadales</taxon>
        <taxon>Pseudomonadaceae</taxon>
        <taxon>Pseudomonas</taxon>
    </lineage>
</organism>
<dbReference type="InterPro" id="IPR006076">
    <property type="entry name" value="FAD-dep_OxRdtase"/>
</dbReference>
<proteinExistence type="predicted"/>
<evidence type="ECO:0000313" key="3">
    <source>
        <dbReference type="EMBL" id="KFX70674.1"/>
    </source>
</evidence>
<dbReference type="STRING" id="1395571.TMS3_0101645"/>
<dbReference type="InterPro" id="IPR036188">
    <property type="entry name" value="FAD/NAD-bd_sf"/>
</dbReference>
<dbReference type="SUPFAM" id="SSF51905">
    <property type="entry name" value="FAD/NAD(P)-binding domain"/>
    <property type="match status" value="1"/>
</dbReference>
<gene>
    <name evidence="3" type="ORF">TMS3_0101645</name>
</gene>
<dbReference type="Proteomes" id="UP000030063">
    <property type="component" value="Unassembled WGS sequence"/>
</dbReference>
<dbReference type="eggNOG" id="COG0665">
    <property type="taxonomic scope" value="Bacteria"/>
</dbReference>
<dbReference type="Pfam" id="PF01266">
    <property type="entry name" value="DAO"/>
    <property type="match status" value="1"/>
</dbReference>
<dbReference type="EMBL" id="AWSQ01000001">
    <property type="protein sequence ID" value="KFX70674.1"/>
    <property type="molecule type" value="Genomic_DNA"/>
</dbReference>
<evidence type="ECO:0000313" key="4">
    <source>
        <dbReference type="Proteomes" id="UP000030063"/>
    </source>
</evidence>
<dbReference type="SUPFAM" id="SSF54373">
    <property type="entry name" value="FAD-linked reductases, C-terminal domain"/>
    <property type="match status" value="1"/>
</dbReference>
<accession>A0A0A1YPQ6</accession>
<dbReference type="PANTHER" id="PTHR13847">
    <property type="entry name" value="SARCOSINE DEHYDROGENASE-RELATED"/>
    <property type="match status" value="1"/>
</dbReference>
<dbReference type="GO" id="GO:0005737">
    <property type="term" value="C:cytoplasm"/>
    <property type="evidence" value="ECO:0007669"/>
    <property type="project" value="TreeGrafter"/>
</dbReference>
<dbReference type="Gene3D" id="3.30.9.10">
    <property type="entry name" value="D-Amino Acid Oxidase, subunit A, domain 2"/>
    <property type="match status" value="1"/>
</dbReference>
<feature type="domain" description="FAD dependent oxidoreductase" evidence="2">
    <location>
        <begin position="4"/>
        <end position="392"/>
    </location>
</feature>